<organism evidence="3 4">
    <name type="scientific">Methylocystis parvus</name>
    <dbReference type="NCBI Taxonomy" id="134"/>
    <lineage>
        <taxon>Bacteria</taxon>
        <taxon>Pseudomonadati</taxon>
        <taxon>Pseudomonadota</taxon>
        <taxon>Alphaproteobacteria</taxon>
        <taxon>Hyphomicrobiales</taxon>
        <taxon>Methylocystaceae</taxon>
        <taxon>Methylocystis</taxon>
    </lineage>
</organism>
<dbReference type="InterPro" id="IPR018711">
    <property type="entry name" value="NAGPA"/>
</dbReference>
<keyword evidence="1" id="KW-0732">Signal</keyword>
<protein>
    <recommendedName>
        <fullName evidence="2">Phosphodiester glycosidase domain-containing protein</fullName>
    </recommendedName>
</protein>
<feature type="signal peptide" evidence="1">
    <location>
        <begin position="1"/>
        <end position="25"/>
    </location>
</feature>
<keyword evidence="4" id="KW-1185">Reference proteome</keyword>
<evidence type="ECO:0000313" key="4">
    <source>
        <dbReference type="Proteomes" id="UP000422569"/>
    </source>
</evidence>
<dbReference type="EMBL" id="CP044331">
    <property type="protein sequence ID" value="QGM98339.1"/>
    <property type="molecule type" value="Genomic_DNA"/>
</dbReference>
<dbReference type="Proteomes" id="UP000422569">
    <property type="component" value="Chromosome"/>
</dbReference>
<dbReference type="KEGG" id="mpar:F7D14_13195"/>
<feature type="domain" description="Phosphodiester glycosidase" evidence="2">
    <location>
        <begin position="82"/>
        <end position="235"/>
    </location>
</feature>
<sequence>MRMANRWLMAATLTFASFVWRSAEAGSPAPCADIEEAGAAYTVCEFDPRKSAIRLFLEDSKGGVYGAFSRLAEDLASKGEALVFAMNAGMYDENSLPIGLYVERGDERHGANAASGEGNFHMKPNGVFWVDGARAGVTETGRFLKSRLHPAFATQSGPMLVIGGRINPRIHDNGTSEKFRNGVGVCEGRVARFAISNQPVTFHQFAHLFRERLKCPDALFLDGGSASALYAPSVGRHDRFHPMGPLVGVVEKSDRK</sequence>
<evidence type="ECO:0000259" key="2">
    <source>
        <dbReference type="Pfam" id="PF09992"/>
    </source>
</evidence>
<reference evidence="3 4" key="1">
    <citation type="submission" date="2019-09" db="EMBL/GenBank/DDBJ databases">
        <title>Isolation and complete genome sequencing of Methylocystis species.</title>
        <authorList>
            <person name="Rumah B.L."/>
            <person name="Stead C.E."/>
            <person name="Stevens B.C."/>
            <person name="Minton N.P."/>
            <person name="Grosse-Honebrink A."/>
            <person name="Zhang Y."/>
        </authorList>
    </citation>
    <scope>NUCLEOTIDE SEQUENCE [LARGE SCALE GENOMIC DNA]</scope>
    <source>
        <strain evidence="3 4">BRCS2</strain>
    </source>
</reference>
<proteinExistence type="predicted"/>
<name>A0A6B8M9S0_9HYPH</name>
<feature type="chain" id="PRO_5025517241" description="Phosphodiester glycosidase domain-containing protein" evidence="1">
    <location>
        <begin position="26"/>
        <end position="256"/>
    </location>
</feature>
<evidence type="ECO:0000256" key="1">
    <source>
        <dbReference type="SAM" id="SignalP"/>
    </source>
</evidence>
<accession>A0A6B8M9S0</accession>
<dbReference type="AlphaFoldDB" id="A0A6B8M9S0"/>
<evidence type="ECO:0000313" key="3">
    <source>
        <dbReference type="EMBL" id="QGM98339.1"/>
    </source>
</evidence>
<dbReference type="Pfam" id="PF09992">
    <property type="entry name" value="NAGPA"/>
    <property type="match status" value="1"/>
</dbReference>
<gene>
    <name evidence="3" type="ORF">F7D14_13195</name>
</gene>